<dbReference type="InterPro" id="IPR010035">
    <property type="entry name" value="Thi_S"/>
</dbReference>
<dbReference type="EMBL" id="BMQG01000008">
    <property type="protein sequence ID" value="GGM47608.1"/>
    <property type="molecule type" value="Genomic_DNA"/>
</dbReference>
<dbReference type="NCBIfam" id="TIGR01683">
    <property type="entry name" value="thiS"/>
    <property type="match status" value="1"/>
</dbReference>
<dbReference type="InterPro" id="IPR016155">
    <property type="entry name" value="Mopterin_synth/thiamin_S_b"/>
</dbReference>
<dbReference type="InterPro" id="IPR003749">
    <property type="entry name" value="ThiS/MoaD-like"/>
</dbReference>
<evidence type="ECO:0000313" key="2">
    <source>
        <dbReference type="Proteomes" id="UP000600547"/>
    </source>
</evidence>
<protein>
    <recommendedName>
        <fullName evidence="3">Thiamine biosynthesis protein ThiS</fullName>
    </recommendedName>
</protein>
<dbReference type="AlphaFoldDB" id="A0A8H9GRZ5"/>
<gene>
    <name evidence="1" type="ORF">GCM10008956_24730</name>
</gene>
<dbReference type="PANTHER" id="PTHR34472:SF1">
    <property type="entry name" value="SULFUR CARRIER PROTEIN THIS"/>
    <property type="match status" value="1"/>
</dbReference>
<dbReference type="SUPFAM" id="SSF54285">
    <property type="entry name" value="MoaD/ThiS"/>
    <property type="match status" value="1"/>
</dbReference>
<dbReference type="RefSeq" id="WP_229781217.1">
    <property type="nucleotide sequence ID" value="NZ_BMQG01000008.1"/>
</dbReference>
<keyword evidence="2" id="KW-1185">Reference proteome</keyword>
<evidence type="ECO:0008006" key="3">
    <source>
        <dbReference type="Google" id="ProtNLM"/>
    </source>
</evidence>
<comment type="caution">
    <text evidence="1">The sequence shown here is derived from an EMBL/GenBank/DDBJ whole genome shotgun (WGS) entry which is preliminary data.</text>
</comment>
<dbReference type="CDD" id="cd00565">
    <property type="entry name" value="Ubl_ThiS"/>
    <property type="match status" value="1"/>
</dbReference>
<sequence>MTRPATLTVNGEARPLTPGLTLHALLRDLNVDPARVAVGVNDDVYPGAHAPHRTLEAGDVIEIVRVIGGG</sequence>
<name>A0A8H9GRZ5_9DEIO</name>
<dbReference type="InterPro" id="IPR012675">
    <property type="entry name" value="Beta-grasp_dom_sf"/>
</dbReference>
<proteinExistence type="predicted"/>
<dbReference type="Proteomes" id="UP000600547">
    <property type="component" value="Unassembled WGS sequence"/>
</dbReference>
<dbReference type="Gene3D" id="3.10.20.30">
    <property type="match status" value="1"/>
</dbReference>
<reference evidence="2" key="1">
    <citation type="journal article" date="2019" name="Int. J. Syst. Evol. Microbiol.">
        <title>The Global Catalogue of Microorganisms (GCM) 10K type strain sequencing project: providing services to taxonomists for standard genome sequencing and annotation.</title>
        <authorList>
            <consortium name="The Broad Institute Genomics Platform"/>
            <consortium name="The Broad Institute Genome Sequencing Center for Infectious Disease"/>
            <person name="Wu L."/>
            <person name="Ma J."/>
        </authorList>
    </citation>
    <scope>NUCLEOTIDE SEQUENCE [LARGE SCALE GENOMIC DNA]</scope>
    <source>
        <strain evidence="2">JCM 31047</strain>
    </source>
</reference>
<evidence type="ECO:0000313" key="1">
    <source>
        <dbReference type="EMBL" id="GGM47608.1"/>
    </source>
</evidence>
<dbReference type="Pfam" id="PF02597">
    <property type="entry name" value="ThiS"/>
    <property type="match status" value="1"/>
</dbReference>
<dbReference type="PANTHER" id="PTHR34472">
    <property type="entry name" value="SULFUR CARRIER PROTEIN THIS"/>
    <property type="match status" value="1"/>
</dbReference>
<organism evidence="1 2">
    <name type="scientific">Deinococcus arenae</name>
    <dbReference type="NCBI Taxonomy" id="1452751"/>
    <lineage>
        <taxon>Bacteria</taxon>
        <taxon>Thermotogati</taxon>
        <taxon>Deinococcota</taxon>
        <taxon>Deinococci</taxon>
        <taxon>Deinococcales</taxon>
        <taxon>Deinococcaceae</taxon>
        <taxon>Deinococcus</taxon>
    </lineage>
</organism>
<accession>A0A8H9GRZ5</accession>